<dbReference type="Proteomes" id="UP000299794">
    <property type="component" value="Unassembled WGS sequence"/>
</dbReference>
<organism evidence="2 3">
    <name type="scientific">Planktothrix agardhii CCAP 1459/11A</name>
    <dbReference type="NCBI Taxonomy" id="282420"/>
    <lineage>
        <taxon>Bacteria</taxon>
        <taxon>Bacillati</taxon>
        <taxon>Cyanobacteriota</taxon>
        <taxon>Cyanophyceae</taxon>
        <taxon>Oscillatoriophycideae</taxon>
        <taxon>Oscillatoriales</taxon>
        <taxon>Microcoleaceae</taxon>
        <taxon>Planktothrix</taxon>
    </lineage>
</organism>
<evidence type="ECO:0000256" key="1">
    <source>
        <dbReference type="SAM" id="Phobius"/>
    </source>
</evidence>
<comment type="caution">
    <text evidence="2">The sequence shown here is derived from an EMBL/GenBank/DDBJ whole genome shotgun (WGS) entry which is preliminary data.</text>
</comment>
<keyword evidence="1" id="KW-0812">Transmembrane</keyword>
<reference evidence="3" key="1">
    <citation type="submission" date="2019-02" db="EMBL/GenBank/DDBJ databases">
        <title>Draft genome sequence of Planktothrix agardhii NIES-905.</title>
        <authorList>
            <person name="Yamaguchi H."/>
            <person name="Suzuki S."/>
            <person name="Kawachi M."/>
        </authorList>
    </citation>
    <scope>NUCLEOTIDE SEQUENCE [LARGE SCALE GENOMIC DNA]</scope>
    <source>
        <strain evidence="3">CCAP 1459/11A</strain>
    </source>
</reference>
<evidence type="ECO:0000313" key="3">
    <source>
        <dbReference type="Proteomes" id="UP000299794"/>
    </source>
</evidence>
<protein>
    <submittedName>
        <fullName evidence="2">Uncharacterized protein</fullName>
    </submittedName>
</protein>
<evidence type="ECO:0000313" key="2">
    <source>
        <dbReference type="EMBL" id="GCL34144.1"/>
    </source>
</evidence>
<feature type="transmembrane region" description="Helical" evidence="1">
    <location>
        <begin position="44"/>
        <end position="64"/>
    </location>
</feature>
<sequence length="90" mass="9966">MSNKDNIPDQITCKSIKLAGPIQGKKIEIQVDVKPIKQEAKPNYNWQILGVLFLILFSLIVIVGSSGEVDSFSNPCLSDPSHRNSQNPRC</sequence>
<accession>A0A479ZWC2</accession>
<name>A0A479ZWC2_PLAAG</name>
<keyword evidence="1" id="KW-0472">Membrane</keyword>
<proteinExistence type="predicted"/>
<dbReference type="EMBL" id="BJCD01000001">
    <property type="protein sequence ID" value="GCL34144.1"/>
    <property type="molecule type" value="Genomic_DNA"/>
</dbReference>
<keyword evidence="1" id="KW-1133">Transmembrane helix</keyword>
<dbReference type="AlphaFoldDB" id="A0A479ZWC2"/>
<gene>
    <name evidence="2" type="ORF">PA905_29340</name>
</gene>
<dbReference type="RefSeq" id="WP_141292532.1">
    <property type="nucleotide sequence ID" value="NZ_BJCD01000001.1"/>
</dbReference>